<dbReference type="EMBL" id="CP071839">
    <property type="protein sequence ID" value="QTE00842.1"/>
    <property type="molecule type" value="Genomic_DNA"/>
</dbReference>
<keyword evidence="3" id="KW-1185">Reference proteome</keyword>
<evidence type="ECO:0000313" key="2">
    <source>
        <dbReference type="EMBL" id="QTE00842.1"/>
    </source>
</evidence>
<dbReference type="Proteomes" id="UP000663908">
    <property type="component" value="Chromosome"/>
</dbReference>
<feature type="chain" id="PRO_5046169859" evidence="1">
    <location>
        <begin position="43"/>
        <end position="92"/>
    </location>
</feature>
<evidence type="ECO:0000313" key="3">
    <source>
        <dbReference type="Proteomes" id="UP000663908"/>
    </source>
</evidence>
<sequence>MKRTNENLGERRSKRGVRLAALAVSAGAIAAGVMLPAVTASAAPLQQTPTVAQAPAHDHHHDHHHNHHHKHYYCWWHHQYHEYVCKWVDWDD</sequence>
<keyword evidence="1" id="KW-0732">Signal</keyword>
<organism evidence="2 3">
    <name type="scientific">Streptomyces cyanogenus</name>
    <dbReference type="NCBI Taxonomy" id="80860"/>
    <lineage>
        <taxon>Bacteria</taxon>
        <taxon>Bacillati</taxon>
        <taxon>Actinomycetota</taxon>
        <taxon>Actinomycetes</taxon>
        <taxon>Kitasatosporales</taxon>
        <taxon>Streptomycetaceae</taxon>
        <taxon>Streptomyces</taxon>
    </lineage>
</organism>
<feature type="signal peptide" evidence="1">
    <location>
        <begin position="1"/>
        <end position="42"/>
    </location>
</feature>
<reference evidence="2 3" key="1">
    <citation type="submission" date="2021-03" db="EMBL/GenBank/DDBJ databases">
        <title>Complete genome sequence of Streptomyces cyanogenus S136, producer of anticancer angucycline landomycin A.</title>
        <authorList>
            <person name="Hrab P."/>
            <person name="Ruckert C."/>
            <person name="Busche T."/>
            <person name="Ostash I."/>
            <person name="Kalinowski J."/>
            <person name="Fedorenko V."/>
            <person name="Yushchuk O."/>
            <person name="Ostash B."/>
        </authorList>
    </citation>
    <scope>NUCLEOTIDE SEQUENCE [LARGE SCALE GENOMIC DNA]</scope>
    <source>
        <strain evidence="2 3">S136</strain>
    </source>
</reference>
<dbReference type="RefSeq" id="WP_208034262.1">
    <property type="nucleotide sequence ID" value="NZ_CP071839.1"/>
</dbReference>
<proteinExistence type="predicted"/>
<name>A0ABX7TW73_STRCY</name>
<accession>A0ABX7TW73</accession>
<gene>
    <name evidence="2" type="ORF">S1361_26150</name>
</gene>
<protein>
    <submittedName>
        <fullName evidence="2">Uncharacterized protein</fullName>
    </submittedName>
</protein>
<evidence type="ECO:0000256" key="1">
    <source>
        <dbReference type="SAM" id="SignalP"/>
    </source>
</evidence>